<evidence type="ECO:0000313" key="5">
    <source>
        <dbReference type="Proteomes" id="UP000396862"/>
    </source>
</evidence>
<proteinExistence type="predicted"/>
<reference evidence="3 4" key="1">
    <citation type="submission" date="2018-03" db="EMBL/GenBank/DDBJ databases">
        <title>Genomic Encyclopedia of Archaeal and Bacterial Type Strains, Phase II (KMG-II): from individual species to whole genera.</title>
        <authorList>
            <person name="Goeker M."/>
        </authorList>
    </citation>
    <scope>NUCLEOTIDE SEQUENCE [LARGE SCALE GENOMIC DNA]</scope>
    <source>
        <strain evidence="3 4">DSM 27267</strain>
    </source>
</reference>
<dbReference type="Proteomes" id="UP000396862">
    <property type="component" value="Unassembled WGS sequence"/>
</dbReference>
<dbReference type="EMBL" id="BLAU01000001">
    <property type="protein sequence ID" value="GET22823.1"/>
    <property type="molecule type" value="Genomic_DNA"/>
</dbReference>
<accession>A0A2P8CBV5</accession>
<keyword evidence="5" id="KW-1185">Reference proteome</keyword>
<evidence type="ECO:0000313" key="3">
    <source>
        <dbReference type="EMBL" id="PSK82435.1"/>
    </source>
</evidence>
<feature type="transmembrane region" description="Helical" evidence="1">
    <location>
        <begin position="48"/>
        <end position="69"/>
    </location>
</feature>
<dbReference type="RefSeq" id="WP_106542641.1">
    <property type="nucleotide sequence ID" value="NZ_BLAU01000001.1"/>
</dbReference>
<dbReference type="OrthoDB" id="1143801at2"/>
<dbReference type="Proteomes" id="UP000240621">
    <property type="component" value="Unassembled WGS sequence"/>
</dbReference>
<sequence length="190" mass="22060">MDNLDKIIKDRRDDFLEEPAEGHFERFQNRLAQAERKTKRKKLFVSRFSRVAAVAIILLLSANLVMYWFHPAQDRSQAISQTEEVPGEFNEAQLYYTARINDGISQLQKMAKQGVESPKEVKEIQKELTEMDNLYRNLQKELKANPGDERILNAMIEHYQTKLAIINTILNDLKNASIQKKSSSHENVQI</sequence>
<organism evidence="3 4">
    <name type="scientific">Prolixibacter denitrificans</name>
    <dbReference type="NCBI Taxonomy" id="1541063"/>
    <lineage>
        <taxon>Bacteria</taxon>
        <taxon>Pseudomonadati</taxon>
        <taxon>Bacteroidota</taxon>
        <taxon>Bacteroidia</taxon>
        <taxon>Marinilabiliales</taxon>
        <taxon>Prolixibacteraceae</taxon>
        <taxon>Prolixibacter</taxon>
    </lineage>
</organism>
<protein>
    <recommendedName>
        <fullName evidence="6">Anti-sigma factor</fullName>
    </recommendedName>
</protein>
<keyword evidence="1" id="KW-1133">Transmembrane helix</keyword>
<dbReference type="AlphaFoldDB" id="A0A2P8CBV5"/>
<keyword evidence="1" id="KW-0812">Transmembrane</keyword>
<dbReference type="EMBL" id="PYGC01000006">
    <property type="protein sequence ID" value="PSK82435.1"/>
    <property type="molecule type" value="Genomic_DNA"/>
</dbReference>
<keyword evidence="1" id="KW-0472">Membrane</keyword>
<name>A0A2P8CBV5_9BACT</name>
<evidence type="ECO:0000313" key="2">
    <source>
        <dbReference type="EMBL" id="GET22823.1"/>
    </source>
</evidence>
<evidence type="ECO:0000313" key="4">
    <source>
        <dbReference type="Proteomes" id="UP000240621"/>
    </source>
</evidence>
<reference evidence="2 5" key="2">
    <citation type="submission" date="2019-10" db="EMBL/GenBank/DDBJ databases">
        <title>Prolixibacter strains distinguished by the presence of nitrate reductase genes were adept at nitrate-dependent anaerobic corrosion of metallic iron and carbon steel.</title>
        <authorList>
            <person name="Iino T."/>
            <person name="Shono N."/>
            <person name="Ito K."/>
            <person name="Nakamura R."/>
            <person name="Sueoka K."/>
            <person name="Harayama S."/>
            <person name="Ohkuma M."/>
        </authorList>
    </citation>
    <scope>NUCLEOTIDE SEQUENCE [LARGE SCALE GENOMIC DNA]</scope>
    <source>
        <strain evidence="2 5">MIC1-1</strain>
    </source>
</reference>
<gene>
    <name evidence="3" type="ORF">CLV93_106183</name>
    <name evidence="2" type="ORF">JCM18694_30690</name>
</gene>
<evidence type="ECO:0008006" key="6">
    <source>
        <dbReference type="Google" id="ProtNLM"/>
    </source>
</evidence>
<comment type="caution">
    <text evidence="3">The sequence shown here is derived from an EMBL/GenBank/DDBJ whole genome shotgun (WGS) entry which is preliminary data.</text>
</comment>
<evidence type="ECO:0000256" key="1">
    <source>
        <dbReference type="SAM" id="Phobius"/>
    </source>
</evidence>